<dbReference type="InterPro" id="IPR036291">
    <property type="entry name" value="NAD(P)-bd_dom_sf"/>
</dbReference>
<evidence type="ECO:0008006" key="3">
    <source>
        <dbReference type="Google" id="ProtNLM"/>
    </source>
</evidence>
<proteinExistence type="predicted"/>
<dbReference type="PANTHER" id="PTHR48079:SF6">
    <property type="entry name" value="NAD(P)-BINDING DOMAIN-CONTAINING PROTEIN-RELATED"/>
    <property type="match status" value="1"/>
</dbReference>
<evidence type="ECO:0000313" key="1">
    <source>
        <dbReference type="EMBL" id="KAJ7618780.1"/>
    </source>
</evidence>
<dbReference type="AlphaFoldDB" id="A0AAD7BET9"/>
<keyword evidence="2" id="KW-1185">Reference proteome</keyword>
<dbReference type="EMBL" id="JARKIF010000019">
    <property type="protein sequence ID" value="KAJ7618780.1"/>
    <property type="molecule type" value="Genomic_DNA"/>
</dbReference>
<reference evidence="1" key="1">
    <citation type="submission" date="2023-03" db="EMBL/GenBank/DDBJ databases">
        <title>Massive genome expansion in bonnet fungi (Mycena s.s.) driven by repeated elements and novel gene families across ecological guilds.</title>
        <authorList>
            <consortium name="Lawrence Berkeley National Laboratory"/>
            <person name="Harder C.B."/>
            <person name="Miyauchi S."/>
            <person name="Viragh M."/>
            <person name="Kuo A."/>
            <person name="Thoen E."/>
            <person name="Andreopoulos B."/>
            <person name="Lu D."/>
            <person name="Skrede I."/>
            <person name="Drula E."/>
            <person name="Henrissat B."/>
            <person name="Morin E."/>
            <person name="Kohler A."/>
            <person name="Barry K."/>
            <person name="LaButti K."/>
            <person name="Morin E."/>
            <person name="Salamov A."/>
            <person name="Lipzen A."/>
            <person name="Mereny Z."/>
            <person name="Hegedus B."/>
            <person name="Baldrian P."/>
            <person name="Stursova M."/>
            <person name="Weitz H."/>
            <person name="Taylor A."/>
            <person name="Grigoriev I.V."/>
            <person name="Nagy L.G."/>
            <person name="Martin F."/>
            <person name="Kauserud H."/>
        </authorList>
    </citation>
    <scope>NUCLEOTIDE SEQUENCE</scope>
    <source>
        <strain evidence="1">9284</strain>
    </source>
</reference>
<dbReference type="InterPro" id="IPR051783">
    <property type="entry name" value="NAD(P)-dependent_oxidoreduct"/>
</dbReference>
<dbReference type="Gene3D" id="3.40.50.720">
    <property type="entry name" value="NAD(P)-binding Rossmann-like Domain"/>
    <property type="match status" value="1"/>
</dbReference>
<gene>
    <name evidence="1" type="ORF">FB45DRAFT_1063335</name>
</gene>
<protein>
    <recommendedName>
        <fullName evidence="3">NAD(P)-binding domain-containing protein</fullName>
    </recommendedName>
</protein>
<dbReference type="GO" id="GO:0004029">
    <property type="term" value="F:aldehyde dehydrogenase (NAD+) activity"/>
    <property type="evidence" value="ECO:0007669"/>
    <property type="project" value="TreeGrafter"/>
</dbReference>
<name>A0AAD7BET9_9AGAR</name>
<sequence>MKKILFIGGTGYIGGPILSSFIQRWTDDPTSLDITALVRSPLKVEKLRALNLPLSVVIGSHEDAELVERLADDADVVFSLADSDYLPAAQSILRGLKRRFQSTGIKPVLIHMSGIGCVADNAQGMFTSDTIYSDTDTAQIESLPATQPHRNVDLTIVEGDSEGYVDTYIVLPPLVHGTPRGILFDTGVQKTTNVLDLFLDVSSTRGAAPIIGPGKNIVGHVDVNELHDLVLLLYNTIIDNSSAVGHGRFGYYFTGNGELSFSEITAALEPTMGPRRELTKEELDGLSPYQALVMQFFGRNWRSRADRAKTLGWRPVKMTEDLFNALNTCVENFKL</sequence>
<comment type="caution">
    <text evidence="1">The sequence shown here is derived from an EMBL/GenBank/DDBJ whole genome shotgun (WGS) entry which is preliminary data.</text>
</comment>
<evidence type="ECO:0000313" key="2">
    <source>
        <dbReference type="Proteomes" id="UP001221142"/>
    </source>
</evidence>
<dbReference type="SUPFAM" id="SSF51735">
    <property type="entry name" value="NAD(P)-binding Rossmann-fold domains"/>
    <property type="match status" value="1"/>
</dbReference>
<dbReference type="Proteomes" id="UP001221142">
    <property type="component" value="Unassembled WGS sequence"/>
</dbReference>
<dbReference type="PANTHER" id="PTHR48079">
    <property type="entry name" value="PROTEIN YEEZ"/>
    <property type="match status" value="1"/>
</dbReference>
<dbReference type="GO" id="GO:0005737">
    <property type="term" value="C:cytoplasm"/>
    <property type="evidence" value="ECO:0007669"/>
    <property type="project" value="TreeGrafter"/>
</dbReference>
<accession>A0AAD7BET9</accession>
<organism evidence="1 2">
    <name type="scientific">Roridomyces roridus</name>
    <dbReference type="NCBI Taxonomy" id="1738132"/>
    <lineage>
        <taxon>Eukaryota</taxon>
        <taxon>Fungi</taxon>
        <taxon>Dikarya</taxon>
        <taxon>Basidiomycota</taxon>
        <taxon>Agaricomycotina</taxon>
        <taxon>Agaricomycetes</taxon>
        <taxon>Agaricomycetidae</taxon>
        <taxon>Agaricales</taxon>
        <taxon>Marasmiineae</taxon>
        <taxon>Mycenaceae</taxon>
        <taxon>Roridomyces</taxon>
    </lineage>
</organism>